<dbReference type="GeneID" id="89633385"/>
<dbReference type="RefSeq" id="WP_109990926.1">
    <property type="nucleotide sequence ID" value="NZ_CP028160.1"/>
</dbReference>
<organism evidence="1 2">
    <name type="scientific">Lactococcus lactis subsp. lactis</name>
    <name type="common">Streptococcus lactis</name>
    <dbReference type="NCBI Taxonomy" id="1360"/>
    <lineage>
        <taxon>Bacteria</taxon>
        <taxon>Bacillati</taxon>
        <taxon>Bacillota</taxon>
        <taxon>Bacilli</taxon>
        <taxon>Lactobacillales</taxon>
        <taxon>Streptococcaceae</taxon>
        <taxon>Lactococcus</taxon>
    </lineage>
</organism>
<reference evidence="1 2" key="1">
    <citation type="submission" date="2018-03" db="EMBL/GenBank/DDBJ databases">
        <title>Genome sequence of Lactococcus lactis strain 14B4 from almond drupe.</title>
        <authorList>
            <person name="Tran T.D."/>
            <person name="McGarvey J.A."/>
            <person name="Huynh S."/>
            <person name="Parker C.T."/>
        </authorList>
    </citation>
    <scope>NUCLEOTIDE SEQUENCE [LARGE SCALE GENOMIC DNA]</scope>
    <source>
        <strain evidence="1 2">14B4</strain>
    </source>
</reference>
<name>A0A2Z3KP80_LACLL</name>
<accession>A0A2Z3KP80</accession>
<evidence type="ECO:0000313" key="1">
    <source>
        <dbReference type="EMBL" id="AWN65799.1"/>
    </source>
</evidence>
<sequence length="63" mass="7404">MKKDTAKLEQHLERHPTDAAGVISLLKSQSHNYEYDFNLEQKKKREKMKSIKRKQIGAKNATY</sequence>
<dbReference type="Proteomes" id="UP000245919">
    <property type="component" value="Chromosome"/>
</dbReference>
<gene>
    <name evidence="1" type="ORF">LL14B4_06250</name>
</gene>
<dbReference type="AlphaFoldDB" id="A0A2Z3KP80"/>
<evidence type="ECO:0000313" key="2">
    <source>
        <dbReference type="Proteomes" id="UP000245919"/>
    </source>
</evidence>
<dbReference type="EMBL" id="CP028160">
    <property type="protein sequence ID" value="AWN65799.1"/>
    <property type="molecule type" value="Genomic_DNA"/>
</dbReference>
<proteinExistence type="predicted"/>
<protein>
    <submittedName>
        <fullName evidence="1">Uncharacterized protein</fullName>
    </submittedName>
</protein>